<feature type="region of interest" description="Disordered" evidence="1">
    <location>
        <begin position="189"/>
        <end position="224"/>
    </location>
</feature>
<dbReference type="Proteomes" id="UP000077069">
    <property type="component" value="Unassembled WGS sequence"/>
</dbReference>
<name>A0A177CX63_9PLEO</name>
<keyword evidence="3" id="KW-1185">Reference proteome</keyword>
<feature type="compositionally biased region" description="Basic residues" evidence="1">
    <location>
        <begin position="65"/>
        <end position="85"/>
    </location>
</feature>
<organism evidence="2 3">
    <name type="scientific">Paraphaeosphaeria sporulosa</name>
    <dbReference type="NCBI Taxonomy" id="1460663"/>
    <lineage>
        <taxon>Eukaryota</taxon>
        <taxon>Fungi</taxon>
        <taxon>Dikarya</taxon>
        <taxon>Ascomycota</taxon>
        <taxon>Pezizomycotina</taxon>
        <taxon>Dothideomycetes</taxon>
        <taxon>Pleosporomycetidae</taxon>
        <taxon>Pleosporales</taxon>
        <taxon>Massarineae</taxon>
        <taxon>Didymosphaeriaceae</taxon>
        <taxon>Paraphaeosphaeria</taxon>
    </lineage>
</organism>
<evidence type="ECO:0000256" key="1">
    <source>
        <dbReference type="SAM" id="MobiDB-lite"/>
    </source>
</evidence>
<evidence type="ECO:0000313" key="3">
    <source>
        <dbReference type="Proteomes" id="UP000077069"/>
    </source>
</evidence>
<reference evidence="2 3" key="1">
    <citation type="submission" date="2016-05" db="EMBL/GenBank/DDBJ databases">
        <title>Comparative analysis of secretome profiles of manganese(II)-oxidizing ascomycete fungi.</title>
        <authorList>
            <consortium name="DOE Joint Genome Institute"/>
            <person name="Zeiner C.A."/>
            <person name="Purvine S.O."/>
            <person name="Zink E.M."/>
            <person name="Wu S."/>
            <person name="Pasa-Tolic L."/>
            <person name="Chaput D.L."/>
            <person name="Haridas S."/>
            <person name="Grigoriev I.V."/>
            <person name="Santelli C.M."/>
            <person name="Hansel C.M."/>
        </authorList>
    </citation>
    <scope>NUCLEOTIDE SEQUENCE [LARGE SCALE GENOMIC DNA]</scope>
    <source>
        <strain evidence="2 3">AP3s5-JAC2a</strain>
    </source>
</reference>
<proteinExistence type="predicted"/>
<sequence>MRADIDRVCILAQCINTAQRLYHITSTHREPPCRIDTMCDSICLTSSLRLPQQRPPLTRSPSLRLLHKPHKPPQPHRPRERHRPLQHPADPPILHLHQRVKRHSHPRIQKHYDRTRGATTPVSRRGRTGQRGLTTPSVAQVPMPVPTTPPSLIPCCPPGRRSRRVAAPRARSGSGRCLAPPAKSVLSLRPQRCTSPPQRQSVSTLRRRRSRTCGDRTARCALPG</sequence>
<dbReference type="InParanoid" id="A0A177CX63"/>
<accession>A0A177CX63</accession>
<feature type="region of interest" description="Disordered" evidence="1">
    <location>
        <begin position="115"/>
        <end position="151"/>
    </location>
</feature>
<evidence type="ECO:0000313" key="2">
    <source>
        <dbReference type="EMBL" id="OAG11450.1"/>
    </source>
</evidence>
<protein>
    <submittedName>
        <fullName evidence="2">Uncharacterized protein</fullName>
    </submittedName>
</protein>
<feature type="region of interest" description="Disordered" evidence="1">
    <location>
        <begin position="52"/>
        <end position="89"/>
    </location>
</feature>
<gene>
    <name evidence="2" type="ORF">CC84DRAFT_37133</name>
</gene>
<dbReference type="AlphaFoldDB" id="A0A177CX63"/>
<feature type="compositionally biased region" description="Low complexity" evidence="1">
    <location>
        <begin position="55"/>
        <end position="64"/>
    </location>
</feature>
<dbReference type="GeneID" id="28769433"/>
<dbReference type="RefSeq" id="XP_018041815.1">
    <property type="nucleotide sequence ID" value="XM_018185947.1"/>
</dbReference>
<dbReference type="EMBL" id="KV441548">
    <property type="protein sequence ID" value="OAG11450.1"/>
    <property type="molecule type" value="Genomic_DNA"/>
</dbReference>